<evidence type="ECO:0008006" key="4">
    <source>
        <dbReference type="Google" id="ProtNLM"/>
    </source>
</evidence>
<evidence type="ECO:0000313" key="2">
    <source>
        <dbReference type="EMBL" id="BAI80593.1"/>
    </source>
</evidence>
<dbReference type="Proteomes" id="UP000001520">
    <property type="component" value="Chromosome"/>
</dbReference>
<name>D3PDC0_DEFDS</name>
<dbReference type="Gene3D" id="1.20.120.1630">
    <property type="match status" value="1"/>
</dbReference>
<dbReference type="AlphaFoldDB" id="D3PDC0"/>
<reference evidence="2 3" key="1">
    <citation type="journal article" date="2010" name="DNA Res.">
        <title>Bacterial lifestyle in a deep-sea hydrothermal vent chimney revealed by the genome sequence of the thermophilic bacterium Deferribacter desulfuricans SSM1.</title>
        <authorList>
            <person name="Takaki Y."/>
            <person name="Shimamura S."/>
            <person name="Nakagawa S."/>
            <person name="Fukuhara Y."/>
            <person name="Horikawa H."/>
            <person name="Ankai A."/>
            <person name="Harada T."/>
            <person name="Hosoyama A."/>
            <person name="Oguchi A."/>
            <person name="Fukui S."/>
            <person name="Fujita N."/>
            <person name="Takami H."/>
            <person name="Takai K."/>
        </authorList>
    </citation>
    <scope>NUCLEOTIDE SEQUENCE [LARGE SCALE GENOMIC DNA]</scope>
    <source>
        <strain evidence="3">DSM 14783 / JCM 11476 / NBRC 101012 / SSM1</strain>
    </source>
</reference>
<evidence type="ECO:0000313" key="3">
    <source>
        <dbReference type="Proteomes" id="UP000001520"/>
    </source>
</evidence>
<dbReference type="eggNOG" id="COG2020">
    <property type="taxonomic scope" value="Bacteria"/>
</dbReference>
<gene>
    <name evidence="2" type="ordered locus">DEFDS_1124</name>
</gene>
<dbReference type="EMBL" id="AP011529">
    <property type="protein sequence ID" value="BAI80593.1"/>
    <property type="molecule type" value="Genomic_DNA"/>
</dbReference>
<feature type="transmembrane region" description="Helical" evidence="1">
    <location>
        <begin position="65"/>
        <end position="85"/>
    </location>
</feature>
<sequence length="196" mass="24105">MISLSIYLIFYSVLHSVLADDVLMKRYYYRWWYRFFYVLLSTVLLIPAWIIYLRLPDYYVFNPPLFLKILLYLIDILVLFFGYYASKSYDNNFFLGIEQIRYFFKYGVKEVKPEEKFIKSGALKYVRHPYYFAGIMLLWLRPLYYKDLVVNIIFTIYFILGAINEERKLTRKFGEEYLRYKKEVPMIIPFLKRRKD</sequence>
<keyword evidence="1" id="KW-0812">Transmembrane</keyword>
<dbReference type="KEGG" id="ddf:DEFDS_1124"/>
<dbReference type="STRING" id="639282.DEFDS_1124"/>
<dbReference type="HOGENOM" id="CLU_084189_1_0_0"/>
<feature type="transmembrane region" description="Helical" evidence="1">
    <location>
        <begin position="143"/>
        <end position="163"/>
    </location>
</feature>
<feature type="transmembrane region" description="Helical" evidence="1">
    <location>
        <begin position="35"/>
        <end position="53"/>
    </location>
</feature>
<keyword evidence="1" id="KW-0472">Membrane</keyword>
<evidence type="ECO:0000256" key="1">
    <source>
        <dbReference type="SAM" id="Phobius"/>
    </source>
</evidence>
<keyword evidence="1" id="KW-1133">Transmembrane helix</keyword>
<organism evidence="2 3">
    <name type="scientific">Deferribacter desulfuricans (strain DSM 14783 / JCM 11476 / NBRC 101012 / SSM1)</name>
    <dbReference type="NCBI Taxonomy" id="639282"/>
    <lineage>
        <taxon>Bacteria</taxon>
        <taxon>Pseudomonadati</taxon>
        <taxon>Deferribacterota</taxon>
        <taxon>Deferribacteres</taxon>
        <taxon>Deferribacterales</taxon>
        <taxon>Deferribacteraceae</taxon>
        <taxon>Deferribacter</taxon>
    </lineage>
</organism>
<accession>D3PDC0</accession>
<proteinExistence type="predicted"/>
<protein>
    <recommendedName>
        <fullName evidence="4">Methanethiol S-methyltransferase</fullName>
    </recommendedName>
</protein>
<keyword evidence="3" id="KW-1185">Reference proteome</keyword>